<protein>
    <submittedName>
        <fullName evidence="6">Helix-turn-helix transcriptional regulator</fullName>
    </submittedName>
</protein>
<evidence type="ECO:0000313" key="7">
    <source>
        <dbReference type="Proteomes" id="UP000746690"/>
    </source>
</evidence>
<evidence type="ECO:0000256" key="1">
    <source>
        <dbReference type="ARBA" id="ARBA00023015"/>
    </source>
</evidence>
<dbReference type="RefSeq" id="WP_169674414.1">
    <property type="nucleotide sequence ID" value="NZ_JABBHF010000007.1"/>
</dbReference>
<feature type="transmembrane region" description="Helical" evidence="4">
    <location>
        <begin position="208"/>
        <end position="228"/>
    </location>
</feature>
<feature type="transmembrane region" description="Helical" evidence="4">
    <location>
        <begin position="6"/>
        <end position="26"/>
    </location>
</feature>
<feature type="transmembrane region" description="Helical" evidence="4">
    <location>
        <begin position="72"/>
        <end position="88"/>
    </location>
</feature>
<dbReference type="EMBL" id="JABBHF010000007">
    <property type="protein sequence ID" value="NMH88505.1"/>
    <property type="molecule type" value="Genomic_DNA"/>
</dbReference>
<evidence type="ECO:0000256" key="4">
    <source>
        <dbReference type="SAM" id="Phobius"/>
    </source>
</evidence>
<dbReference type="InterPro" id="IPR018060">
    <property type="entry name" value="HTH_AraC"/>
</dbReference>
<dbReference type="Pfam" id="PF12833">
    <property type="entry name" value="HTH_18"/>
    <property type="match status" value="1"/>
</dbReference>
<accession>A0ABX1RZU3</accession>
<dbReference type="PROSITE" id="PS01124">
    <property type="entry name" value="HTH_ARAC_FAMILY_2"/>
    <property type="match status" value="1"/>
</dbReference>
<feature type="transmembrane region" description="Helical" evidence="4">
    <location>
        <begin position="181"/>
        <end position="202"/>
    </location>
</feature>
<sequence>MNIKFIDFFILIGVVQGLFFAMAILFSKFFKSKTNLYLGIGILNGVFINIQYCLLKYGWYDNNPNYRIFEDIEFVLLFPICLYVYYLKFLNPQLKLTEKYLFLALPFVISLLLNLYIGGHYYFDLYVISNKQWIPYFYKIEYYFSIILNLIFLIVEYKMLFRKNSDDDYNVDYDLKWIRMFYVLHLSIVVVWIILEVIDYFYGDMAFVLWLFLNFIFYWVGYTGVYKFRLARNRYEIRKIVNKEKKVTNEKLSKSNENPYFQKMISLFEDDKLFRDSKLSRNDIAERLGISVGYFSQMINTVSEKNLSDYLNFYRVEEVKNMLLNDDFQNYNLLAIGLEAGFNSKSAFYIGFKKETGYTPSEYKKQHQNR</sequence>
<keyword evidence="2" id="KW-0238">DNA-binding</keyword>
<dbReference type="InterPro" id="IPR018062">
    <property type="entry name" value="HTH_AraC-typ_CS"/>
</dbReference>
<keyword evidence="3" id="KW-0804">Transcription</keyword>
<dbReference type="SMART" id="SM00342">
    <property type="entry name" value="HTH_ARAC"/>
    <property type="match status" value="1"/>
</dbReference>
<keyword evidence="7" id="KW-1185">Reference proteome</keyword>
<dbReference type="InterPro" id="IPR009057">
    <property type="entry name" value="Homeodomain-like_sf"/>
</dbReference>
<keyword evidence="4" id="KW-1133">Transmembrane helix</keyword>
<feature type="transmembrane region" description="Helical" evidence="4">
    <location>
        <begin position="38"/>
        <end position="60"/>
    </location>
</feature>
<evidence type="ECO:0000259" key="5">
    <source>
        <dbReference type="PROSITE" id="PS01124"/>
    </source>
</evidence>
<name>A0ABX1RZU3_9FLAO</name>
<dbReference type="PANTHER" id="PTHR43280">
    <property type="entry name" value="ARAC-FAMILY TRANSCRIPTIONAL REGULATOR"/>
    <property type="match status" value="1"/>
</dbReference>
<keyword evidence="4" id="KW-0472">Membrane</keyword>
<feature type="transmembrane region" description="Helical" evidence="4">
    <location>
        <begin position="100"/>
        <end position="122"/>
    </location>
</feature>
<keyword evidence="1" id="KW-0805">Transcription regulation</keyword>
<organism evidence="6 7">
    <name type="scientific">Flavivirga algicola</name>
    <dbReference type="NCBI Taxonomy" id="2729136"/>
    <lineage>
        <taxon>Bacteria</taxon>
        <taxon>Pseudomonadati</taxon>
        <taxon>Bacteroidota</taxon>
        <taxon>Flavobacteriia</taxon>
        <taxon>Flavobacteriales</taxon>
        <taxon>Flavobacteriaceae</taxon>
        <taxon>Flavivirga</taxon>
    </lineage>
</organism>
<evidence type="ECO:0000256" key="3">
    <source>
        <dbReference type="ARBA" id="ARBA00023163"/>
    </source>
</evidence>
<comment type="caution">
    <text evidence="6">The sequence shown here is derived from an EMBL/GenBank/DDBJ whole genome shotgun (WGS) entry which is preliminary data.</text>
</comment>
<evidence type="ECO:0000256" key="2">
    <source>
        <dbReference type="ARBA" id="ARBA00023125"/>
    </source>
</evidence>
<keyword evidence="4" id="KW-0812">Transmembrane</keyword>
<dbReference type="Proteomes" id="UP000746690">
    <property type="component" value="Unassembled WGS sequence"/>
</dbReference>
<dbReference type="PANTHER" id="PTHR43280:SF29">
    <property type="entry name" value="ARAC-FAMILY TRANSCRIPTIONAL REGULATOR"/>
    <property type="match status" value="1"/>
</dbReference>
<evidence type="ECO:0000313" key="6">
    <source>
        <dbReference type="EMBL" id="NMH88505.1"/>
    </source>
</evidence>
<proteinExistence type="predicted"/>
<dbReference type="SUPFAM" id="SSF46689">
    <property type="entry name" value="Homeodomain-like"/>
    <property type="match status" value="1"/>
</dbReference>
<feature type="domain" description="HTH araC/xylS-type" evidence="5">
    <location>
        <begin position="262"/>
        <end position="366"/>
    </location>
</feature>
<gene>
    <name evidence="6" type="ORF">HHX25_13410</name>
</gene>
<feature type="transmembrane region" description="Helical" evidence="4">
    <location>
        <begin position="142"/>
        <end position="160"/>
    </location>
</feature>
<reference evidence="6 7" key="1">
    <citation type="submission" date="2020-04" db="EMBL/GenBank/DDBJ databases">
        <title>A Flavivirga sp. nov.</title>
        <authorList>
            <person name="Sun X."/>
        </authorList>
    </citation>
    <scope>NUCLEOTIDE SEQUENCE [LARGE SCALE GENOMIC DNA]</scope>
    <source>
        <strain evidence="6 7">Y03</strain>
    </source>
</reference>
<dbReference type="PROSITE" id="PS00041">
    <property type="entry name" value="HTH_ARAC_FAMILY_1"/>
    <property type="match status" value="1"/>
</dbReference>
<dbReference type="Gene3D" id="1.10.10.60">
    <property type="entry name" value="Homeodomain-like"/>
    <property type="match status" value="2"/>
</dbReference>